<feature type="domain" description="PiggyBac transposable element-derived protein" evidence="1">
    <location>
        <begin position="6"/>
        <end position="78"/>
    </location>
</feature>
<keyword evidence="4" id="KW-1185">Reference proteome</keyword>
<name>A0AA86UM33_9EUKA</name>
<dbReference type="EMBL" id="CAXDID020000262">
    <property type="protein sequence ID" value="CAL6066536.1"/>
    <property type="molecule type" value="Genomic_DNA"/>
</dbReference>
<reference evidence="2" key="1">
    <citation type="submission" date="2023-06" db="EMBL/GenBank/DDBJ databases">
        <authorList>
            <person name="Kurt Z."/>
        </authorList>
    </citation>
    <scope>NUCLEOTIDE SEQUENCE</scope>
</reference>
<dbReference type="EMBL" id="CATOUU010000728">
    <property type="protein sequence ID" value="CAI9944488.1"/>
    <property type="molecule type" value="Genomic_DNA"/>
</dbReference>
<evidence type="ECO:0000313" key="4">
    <source>
        <dbReference type="Proteomes" id="UP001642409"/>
    </source>
</evidence>
<organism evidence="2">
    <name type="scientific">Hexamita inflata</name>
    <dbReference type="NCBI Taxonomy" id="28002"/>
    <lineage>
        <taxon>Eukaryota</taxon>
        <taxon>Metamonada</taxon>
        <taxon>Diplomonadida</taxon>
        <taxon>Hexamitidae</taxon>
        <taxon>Hexamitinae</taxon>
        <taxon>Hexamita</taxon>
    </lineage>
</organism>
<dbReference type="AlphaFoldDB" id="A0AA86UM33"/>
<dbReference type="Pfam" id="PF13843">
    <property type="entry name" value="DDE_Tnp_1_7"/>
    <property type="match status" value="1"/>
</dbReference>
<comment type="caution">
    <text evidence="2">The sequence shown here is derived from an EMBL/GenBank/DDBJ whole genome shotgun (WGS) entry which is preliminary data.</text>
</comment>
<evidence type="ECO:0000313" key="3">
    <source>
        <dbReference type="EMBL" id="CAL6066536.1"/>
    </source>
</evidence>
<evidence type="ECO:0000259" key="1">
    <source>
        <dbReference type="Pfam" id="PF13843"/>
    </source>
</evidence>
<reference evidence="3 4" key="2">
    <citation type="submission" date="2024-07" db="EMBL/GenBank/DDBJ databases">
        <authorList>
            <person name="Akdeniz Z."/>
        </authorList>
    </citation>
    <scope>NUCLEOTIDE SEQUENCE [LARGE SCALE GENOMIC DNA]</scope>
</reference>
<protein>
    <recommendedName>
        <fullName evidence="1">PiggyBac transposable element-derived protein domain-containing protein</fullName>
    </recommendedName>
</protein>
<sequence length="702" mass="81905">MIYTKSKFVKQPCQLQEFVSSRGIPREQPEIVRYYNNNYKGVDYVDQLTKNIKFPGRCTRWTTRMFIYFMQVILVNGFSLMKLLQPEYKEIKITDYVESIIDQMKINLTKYEIKATPRKIEGCNQPVVSPIKGPVIEAYKHYHVYTKVSAQCVGCKQCNSRYVCSCKGYHLCPECYKTHISEQNDIRGYTHIYKNEQSDLKYEQYVLIYIEHKNSNLPIKWLKSFSRILLIICEVEILTSLTLFRFNKINNIKQTSQLNQSSTAYLLKQLFNQCICDMVLSEQELDFKRASKVINYINQLYPFLSSKIVYDEKAKWMRYEQQEIFTFDIKEYAEEINSLDQLGDYISNSYLKLSDDKLSNWEILRLNIDEFKNVKTALAIQMYHTLIDGGAAMMLFKKFNILYSDMSIDLDVKPEPLQLSNFRSIMAYDSKLNLKQVPELKNKRNFQLSKYSNQSTAKRNEQYAVVVRHYPESQICRIPNVQYSVSLYTVQMAQYVGYLYFNKDLTLDQPFITICGDIRRNVEVHENGIIPNLDLSNTIIGQTATTTGFISKGSLQTSLADISAQFQVQFKNYKQTDENFWQKVIDNEAPVNHFQFLENGQPCSTFTSNMGKMDLAEGPMVHFLGSQTFANVYQSTPTVFSSCFCRGKFGIFITEIDFKIFNKRQQNAMNQVYIAINKKVIEKGAENVSIQDVVDIYTQIWE</sequence>
<dbReference type="InterPro" id="IPR029526">
    <property type="entry name" value="PGBD"/>
</dbReference>
<gene>
    <name evidence="2" type="ORF">HINF_LOCUS32133</name>
    <name evidence="3" type="ORF">HINF_LOCUS52447</name>
</gene>
<dbReference type="Proteomes" id="UP001642409">
    <property type="component" value="Unassembled WGS sequence"/>
</dbReference>
<accession>A0AA86UM33</accession>
<evidence type="ECO:0000313" key="2">
    <source>
        <dbReference type="EMBL" id="CAI9944488.1"/>
    </source>
</evidence>
<proteinExistence type="predicted"/>